<feature type="repeat" description="TPR" evidence="3">
    <location>
        <begin position="565"/>
        <end position="598"/>
    </location>
</feature>
<dbReference type="InterPro" id="IPR050498">
    <property type="entry name" value="Ycf3"/>
</dbReference>
<feature type="repeat" description="TPR" evidence="3">
    <location>
        <begin position="429"/>
        <end position="462"/>
    </location>
</feature>
<dbReference type="RefSeq" id="WP_394303332.1">
    <property type="nucleotide sequence ID" value="NZ_JBHMQT010000054.1"/>
</dbReference>
<dbReference type="InterPro" id="IPR013105">
    <property type="entry name" value="TPR_2"/>
</dbReference>
<dbReference type="EMBL" id="JBHMQT010000054">
    <property type="protein sequence ID" value="MFC0865301.1"/>
    <property type="molecule type" value="Genomic_DNA"/>
</dbReference>
<dbReference type="PROSITE" id="PS50005">
    <property type="entry name" value="TPR"/>
    <property type="match status" value="5"/>
</dbReference>
<proteinExistence type="predicted"/>
<dbReference type="Proteomes" id="UP001589870">
    <property type="component" value="Unassembled WGS sequence"/>
</dbReference>
<keyword evidence="2 3" id="KW-0802">TPR repeat</keyword>
<feature type="repeat" description="TPR" evidence="3">
    <location>
        <begin position="497"/>
        <end position="530"/>
    </location>
</feature>
<evidence type="ECO:0000313" key="5">
    <source>
        <dbReference type="Proteomes" id="UP001589870"/>
    </source>
</evidence>
<sequence>MEALRSLELPPLVMSVVNGHRRLCGPYTIGGAVLRALVPIALARSPGLVAAHDIEIRAAAPDLRPLVPARRETIEARVPEAERILVPAPRRTLRIANGIAEFVAGCLRECLPGTWTLAADNVHQADPTDLELLRVLARRVDDLTLVLGSPALGSPSWGSSAVGSTPELVEVDVASREPDGHTGDHSGDHTGDRAAEYIESDGTCDDPAAYEAYLALPADERARGHDRRAAELGADPEQVPVFALGALPYHLERGGDRDAALGVLWAAVDHCVREGFLDAVAELGERGLVLATPGSDLWWRFTQRTATALAGLGRRDRALELWDQARRGSEEPAVHAAAAYGTAMLDARHPDPRQRDLGRATGWINEAIAISTLLPDPRERAFKLGFDRNGRALIELRQGRIEAALSLVESALDLARRELPPGAHPVHRMVLYANRAQLLARMGRPTEALDDFDRAVAIDPAFPDHYLDRGNLLFELGRVDDAVADYETAMRMSPPLPEAYYNRAEVRLAEGELERARADLDHVLELDPGYLDAYVNRAGLLEMLGEHEAARRDVAAGLALDPGNAHLHGVLGQLEAVTGRFTEARAAYDAALRADPRLASVWANRAILRYETGDAAGAVEDLTRAVTLGRSEEDGAALYFNRGTALMDLGRVDEAGRDFRRAHALAPDDPDIRLALERHEKAG</sequence>
<dbReference type="PANTHER" id="PTHR44858:SF1">
    <property type="entry name" value="UDP-N-ACETYLGLUCOSAMINE--PEPTIDE N-ACETYLGLUCOSAMINYLTRANSFERASE SPINDLY-RELATED"/>
    <property type="match status" value="1"/>
</dbReference>
<organism evidence="4 5">
    <name type="scientific">Sphaerimonospora cavernae</name>
    <dbReference type="NCBI Taxonomy" id="1740611"/>
    <lineage>
        <taxon>Bacteria</taxon>
        <taxon>Bacillati</taxon>
        <taxon>Actinomycetota</taxon>
        <taxon>Actinomycetes</taxon>
        <taxon>Streptosporangiales</taxon>
        <taxon>Streptosporangiaceae</taxon>
        <taxon>Sphaerimonospora</taxon>
    </lineage>
</organism>
<protein>
    <submittedName>
        <fullName evidence="4">Tetratricopeptide repeat protein</fullName>
    </submittedName>
</protein>
<feature type="repeat" description="TPR" evidence="3">
    <location>
        <begin position="636"/>
        <end position="669"/>
    </location>
</feature>
<dbReference type="Gene3D" id="1.25.40.10">
    <property type="entry name" value="Tetratricopeptide repeat domain"/>
    <property type="match status" value="3"/>
</dbReference>
<dbReference type="InterPro" id="IPR019734">
    <property type="entry name" value="TPR_rpt"/>
</dbReference>
<keyword evidence="5" id="KW-1185">Reference proteome</keyword>
<dbReference type="SUPFAM" id="SSF48452">
    <property type="entry name" value="TPR-like"/>
    <property type="match status" value="1"/>
</dbReference>
<comment type="caution">
    <text evidence="4">The sequence shown here is derived from an EMBL/GenBank/DDBJ whole genome shotgun (WGS) entry which is preliminary data.</text>
</comment>
<evidence type="ECO:0000256" key="1">
    <source>
        <dbReference type="ARBA" id="ARBA00022737"/>
    </source>
</evidence>
<dbReference type="InterPro" id="IPR011990">
    <property type="entry name" value="TPR-like_helical_dom_sf"/>
</dbReference>
<evidence type="ECO:0000256" key="2">
    <source>
        <dbReference type="ARBA" id="ARBA00022803"/>
    </source>
</evidence>
<dbReference type="Pfam" id="PF13432">
    <property type="entry name" value="TPR_16"/>
    <property type="match status" value="2"/>
</dbReference>
<dbReference type="SMART" id="SM00028">
    <property type="entry name" value="TPR"/>
    <property type="match status" value="8"/>
</dbReference>
<keyword evidence="1" id="KW-0677">Repeat</keyword>
<gene>
    <name evidence="4" type="ORF">ACFHYQ_23695</name>
</gene>
<dbReference type="Pfam" id="PF07719">
    <property type="entry name" value="TPR_2"/>
    <property type="match status" value="1"/>
</dbReference>
<name>A0ABV6UAT0_9ACTN</name>
<accession>A0ABV6UAT0</accession>
<dbReference type="Pfam" id="PF13424">
    <property type="entry name" value="TPR_12"/>
    <property type="match status" value="1"/>
</dbReference>
<evidence type="ECO:0000256" key="3">
    <source>
        <dbReference type="PROSITE-ProRule" id="PRU00339"/>
    </source>
</evidence>
<reference evidence="4 5" key="1">
    <citation type="submission" date="2024-09" db="EMBL/GenBank/DDBJ databases">
        <authorList>
            <person name="Sun Q."/>
            <person name="Mori K."/>
        </authorList>
    </citation>
    <scope>NUCLEOTIDE SEQUENCE [LARGE SCALE GENOMIC DNA]</scope>
    <source>
        <strain evidence="4 5">TBRC 1851</strain>
    </source>
</reference>
<dbReference type="PANTHER" id="PTHR44858">
    <property type="entry name" value="TETRATRICOPEPTIDE REPEAT PROTEIN 6"/>
    <property type="match status" value="1"/>
</dbReference>
<feature type="repeat" description="TPR" evidence="3">
    <location>
        <begin position="463"/>
        <end position="496"/>
    </location>
</feature>
<evidence type="ECO:0000313" key="4">
    <source>
        <dbReference type="EMBL" id="MFC0865301.1"/>
    </source>
</evidence>